<feature type="compositionally biased region" description="Low complexity" evidence="2">
    <location>
        <begin position="1201"/>
        <end position="1214"/>
    </location>
</feature>
<dbReference type="SUPFAM" id="SSF57756">
    <property type="entry name" value="Retrovirus zinc finger-like domains"/>
    <property type="match status" value="1"/>
</dbReference>
<dbReference type="GO" id="GO:0008270">
    <property type="term" value="F:zinc ion binding"/>
    <property type="evidence" value="ECO:0007669"/>
    <property type="project" value="UniProtKB-KW"/>
</dbReference>
<feature type="domain" description="CCHC-type" evidence="3">
    <location>
        <begin position="1475"/>
        <end position="1491"/>
    </location>
</feature>
<feature type="compositionally biased region" description="Low complexity" evidence="2">
    <location>
        <begin position="677"/>
        <end position="692"/>
    </location>
</feature>
<feature type="region of interest" description="Disordered" evidence="2">
    <location>
        <begin position="1268"/>
        <end position="1300"/>
    </location>
</feature>
<accession>A0AAD8DJA1</accession>
<dbReference type="InterPro" id="IPR036875">
    <property type="entry name" value="Znf_CCHC_sf"/>
</dbReference>
<protein>
    <recommendedName>
        <fullName evidence="3">CCHC-type domain-containing protein</fullName>
    </recommendedName>
</protein>
<feature type="compositionally biased region" description="Low complexity" evidence="2">
    <location>
        <begin position="732"/>
        <end position="748"/>
    </location>
</feature>
<keyword evidence="5" id="KW-1185">Reference proteome</keyword>
<dbReference type="Proteomes" id="UP001234581">
    <property type="component" value="Unassembled WGS sequence"/>
</dbReference>
<feature type="compositionally biased region" description="Low complexity" evidence="2">
    <location>
        <begin position="1103"/>
        <end position="1115"/>
    </location>
</feature>
<feature type="compositionally biased region" description="Basic and acidic residues" evidence="2">
    <location>
        <begin position="608"/>
        <end position="629"/>
    </location>
</feature>
<evidence type="ECO:0000259" key="3">
    <source>
        <dbReference type="PROSITE" id="PS50158"/>
    </source>
</evidence>
<name>A0AAD8DJA1_9FUNG</name>
<evidence type="ECO:0000256" key="2">
    <source>
        <dbReference type="SAM" id="MobiDB-lite"/>
    </source>
</evidence>
<feature type="compositionally biased region" description="Low complexity" evidence="2">
    <location>
        <begin position="1028"/>
        <end position="1046"/>
    </location>
</feature>
<feature type="compositionally biased region" description="Polar residues" evidence="2">
    <location>
        <begin position="1069"/>
        <end position="1080"/>
    </location>
</feature>
<feature type="compositionally biased region" description="Low complexity" evidence="2">
    <location>
        <begin position="1289"/>
        <end position="1300"/>
    </location>
</feature>
<comment type="caution">
    <text evidence="4">The sequence shown here is derived from an EMBL/GenBank/DDBJ whole genome shotgun (WGS) entry which is preliminary data.</text>
</comment>
<dbReference type="Gene3D" id="4.10.60.10">
    <property type="entry name" value="Zinc finger, CCHC-type"/>
    <property type="match status" value="1"/>
</dbReference>
<feature type="compositionally biased region" description="Low complexity" evidence="2">
    <location>
        <begin position="707"/>
        <end position="717"/>
    </location>
</feature>
<dbReference type="GO" id="GO:0003676">
    <property type="term" value="F:nucleic acid binding"/>
    <property type="evidence" value="ECO:0007669"/>
    <property type="project" value="InterPro"/>
</dbReference>
<organism evidence="4 5">
    <name type="scientific">Lichtheimia ornata</name>
    <dbReference type="NCBI Taxonomy" id="688661"/>
    <lineage>
        <taxon>Eukaryota</taxon>
        <taxon>Fungi</taxon>
        <taxon>Fungi incertae sedis</taxon>
        <taxon>Mucoromycota</taxon>
        <taxon>Mucoromycotina</taxon>
        <taxon>Mucoromycetes</taxon>
        <taxon>Mucorales</taxon>
        <taxon>Lichtheimiaceae</taxon>
        <taxon>Lichtheimia</taxon>
    </lineage>
</organism>
<evidence type="ECO:0000313" key="4">
    <source>
        <dbReference type="EMBL" id="KAJ8663871.1"/>
    </source>
</evidence>
<feature type="compositionally biased region" description="Basic residues" evidence="2">
    <location>
        <begin position="577"/>
        <end position="586"/>
    </location>
</feature>
<gene>
    <name evidence="4" type="ORF">O0I10_000146</name>
</gene>
<dbReference type="InterPro" id="IPR001878">
    <property type="entry name" value="Znf_CCHC"/>
</dbReference>
<feature type="compositionally biased region" description="Polar residues" evidence="2">
    <location>
        <begin position="1178"/>
        <end position="1189"/>
    </location>
</feature>
<evidence type="ECO:0000313" key="5">
    <source>
        <dbReference type="Proteomes" id="UP001234581"/>
    </source>
</evidence>
<feature type="region of interest" description="Disordered" evidence="2">
    <location>
        <begin position="677"/>
        <end position="1250"/>
    </location>
</feature>
<dbReference type="PROSITE" id="PS50158">
    <property type="entry name" value="ZF_CCHC"/>
    <property type="match status" value="1"/>
</dbReference>
<keyword evidence="1" id="KW-0479">Metal-binding</keyword>
<dbReference type="SMART" id="SM00343">
    <property type="entry name" value="ZnF_C2HC"/>
    <property type="match status" value="2"/>
</dbReference>
<keyword evidence="1" id="KW-0862">Zinc</keyword>
<sequence length="1510" mass="166027">MDAPIDVLKIEHNVVTKELARFRPCDPETRCYFCREWAQFIYKKHLAWTGKSQPDPSQSKGNASGDCVLHAGRFSIKLPKFSEVQQPSSKQRQKERSTKLFDDFKKQLDTKNGDLPGDLTVQVVDMCEKWIDQPSSLVALPALFEPVEFDAYDESLSTTSEPKEPARLLDPLEIERQHVILPSKGFHLLKNLTGDILLSHKEPACEHMRPEWKSPSDLEVDRNIFNEKMAREVKAVMVEVEQALHESWRHLTSFITQVKALDKERNTLMGKDCQKNIDYFAQKQSLPSFQEYWTSQGDFKKKRADMATVDAAFIGFFDLLESKVKEFQTSFVHTRLDAVCTLIQKLWDLVVPAIQQMAERMASFEVKNDAYMESCTALSKSLDTLHPIDDVRSAVDTVRQEVDTRIAEYLQEIEALEKTYKEESRPNVAGRLDKVNNKAFKKQLKKVESGYYSLRQTFRYLLTQKIFPESLFCKFSLFCMEALMQEGELMEAMTIEREIKRFLQSHEEMVEERQYLFEDFEEGVITGRTELAGILGRLFLKEGMRIQGENLAMQRQNTLLKSLGVQVEDEQQESPSSKKKKSKKKKTSPEEPPSQSTSTKTESIPSPKETKAKDVKSTKSAESKAKNVEVKPAQVKKTKVADAKPKVPEVKPVTPKVPDTKVTAAKIAAAAAAAAAVPAMVNDTTSVKTKPSVPSPPAKKPTPSPAKPSVVSPPKSTTPKKDDEWQTMPVRSTSTSQASTSNNATSIPVEKKKKVKPEEAFPSLSSQQGSTSDVGGWGPVGESWASKIGESNVNKSSTTKTTDAEPAKDDEWTTIPSSTTTTTTTTTAAKQDDNKAMPSPSNNRLDAKKTKMVTKSQPEQKNAPPGLKAAETKSQDDEWTTVPSSKAIKSNDLATVVSTTKEQPKPDTSASSIEQSNTTQDRWGTNATSTATADGWGSSTTGATSVKKEEINNDGWGAPSTATTANDNVDGWGAPTTAPIQSSGWGNEDTATKNDGWGATNDNNAAGWEAPTPSKSDQLGGWGQEPKAQINQAAAAAAAPQPTPSAESNGWGQEPANKGNDDDGWGKPAQSSGWGATSGNDGLGGWGNVSTTEGDWSKKQEATTKSWNTSTSNTWEQEASKMSEGWNKPAASQAPVGRANDSDNWRQPQQQPRERYSIRKNDSRRTSGNTNRVDDNAQQRGWNNSNTNDRWNDQNKHKRSSSGWNPNNGSSSNDDNWRAKSSVDDINNGWGSSSTSTTTMPSVSNAEKDNAPVDVVNISMKDILQQSTATLPPPPTQPPGLIKDPMLGASSTLSSPLATTSPMNFQMASATTTTTSATTPPLVQKDVLSADQIRNMSPENMIAFVQNLQQENMRLLQQLIAAQQEMALQTTRYSEMMTISRERESQMMQLFEARKQTELEEGRRYILSLEAHIGKLENQLKAAAAAATGGGGNGIGGVTAGFGNQDLFAGYREEMRSNQQHRGRRNYYNKPAIVRCGNCGGSGHTSAECQNACRYCGSTEHLSEACHANQ</sequence>
<dbReference type="GeneID" id="83207568"/>
<dbReference type="RefSeq" id="XP_058348783.1">
    <property type="nucleotide sequence ID" value="XM_058480260.1"/>
</dbReference>
<feature type="compositionally biased region" description="Pro residues" evidence="2">
    <location>
        <begin position="693"/>
        <end position="706"/>
    </location>
</feature>
<feature type="compositionally biased region" description="Basic and acidic residues" evidence="2">
    <location>
        <begin position="639"/>
        <end position="649"/>
    </location>
</feature>
<feature type="compositionally biased region" description="Basic and acidic residues" evidence="2">
    <location>
        <begin position="802"/>
        <end position="811"/>
    </location>
</feature>
<feature type="compositionally biased region" description="Polar residues" evidence="2">
    <location>
        <begin position="881"/>
        <end position="944"/>
    </location>
</feature>
<reference evidence="4 5" key="1">
    <citation type="submission" date="2023-03" db="EMBL/GenBank/DDBJ databases">
        <title>Genome sequence of Lichtheimia ornata CBS 291.66.</title>
        <authorList>
            <person name="Mohabir J.T."/>
            <person name="Shea T.P."/>
            <person name="Kurbessoian T."/>
            <person name="Berby B."/>
            <person name="Fontaine J."/>
            <person name="Livny J."/>
            <person name="Gnirke A."/>
            <person name="Stajich J.E."/>
            <person name="Cuomo C.A."/>
        </authorList>
    </citation>
    <scope>NUCLEOTIDE SEQUENCE [LARGE SCALE GENOMIC DNA]</scope>
    <source>
        <strain evidence="4">CBS 291.66</strain>
    </source>
</reference>
<feature type="compositionally biased region" description="Basic and acidic residues" evidence="2">
    <location>
        <begin position="1152"/>
        <end position="1165"/>
    </location>
</feature>
<feature type="compositionally biased region" description="Low complexity" evidence="2">
    <location>
        <begin position="593"/>
        <end position="603"/>
    </location>
</feature>
<proteinExistence type="predicted"/>
<feature type="region of interest" description="Disordered" evidence="2">
    <location>
        <begin position="565"/>
        <end position="656"/>
    </location>
</feature>
<keyword evidence="1" id="KW-0863">Zinc-finger</keyword>
<dbReference type="EMBL" id="JARTCD010000001">
    <property type="protein sequence ID" value="KAJ8663871.1"/>
    <property type="molecule type" value="Genomic_DNA"/>
</dbReference>
<feature type="compositionally biased region" description="Polar residues" evidence="2">
    <location>
        <begin position="763"/>
        <end position="773"/>
    </location>
</feature>
<evidence type="ECO:0000256" key="1">
    <source>
        <dbReference type="PROSITE-ProRule" id="PRU00047"/>
    </source>
</evidence>
<feature type="compositionally biased region" description="Low complexity" evidence="2">
    <location>
        <begin position="813"/>
        <end position="827"/>
    </location>
</feature>